<dbReference type="GO" id="GO:0000105">
    <property type="term" value="P:L-histidine biosynthetic process"/>
    <property type="evidence" value="ECO:0007669"/>
    <property type="project" value="InterPro"/>
</dbReference>
<sequence length="441" mass="48024">MKSLSIPVFTWNTLSQEEKSTLLTRSEEDIREVQDSVRSIIEDVKQRGDEAIREYTARFDKAEFPHKPLQVTEDEIDEAVRTLDPKIARALDYAMENVTRFHQAQVPAAMDMHQIRPGIWAGERATPIDSVGLYIPRGRGSFPSMLYMLAIPAKLAGVPNISIVTPPGPDGTVDPACLYAARSIGVSTVYRVGGAQAIAALAFGTPSIRPCLKVLGPGSMYVTAAKRLLSGTIDPGLPAGPSESILWADASQNTQDDITRICLDLLIEAEHGADSSALLVTDDQTLARRVAETLPALIENTPEPRREFLKKVFSGYGGIILGQNEAQAADIINQFAPEHLSIQTREPVDSVALIKNAGEILLGPFAPFSAANYAIGANAVLPTGGYAKTWSAVSVRDFIKYNSIIQMTRRGYQDLRDHVITLADYEGFPSHSRALKDRPEA</sequence>
<dbReference type="OrthoDB" id="9805269at2"/>
<dbReference type="Pfam" id="PF00815">
    <property type="entry name" value="Histidinol_dh"/>
    <property type="match status" value="1"/>
</dbReference>
<dbReference type="CDD" id="cd06572">
    <property type="entry name" value="Histidinol_dh"/>
    <property type="match status" value="1"/>
</dbReference>
<evidence type="ECO:0000256" key="7">
    <source>
        <dbReference type="PIRSR" id="PIRSR000099-1"/>
    </source>
</evidence>
<evidence type="ECO:0000256" key="3">
    <source>
        <dbReference type="ARBA" id="ARBA00022723"/>
    </source>
</evidence>
<dbReference type="RefSeq" id="WP_037548572.1">
    <property type="nucleotide sequence ID" value="NZ_JNUP01000066.1"/>
</dbReference>
<gene>
    <name evidence="9" type="ORF">DC28_11250</name>
</gene>
<evidence type="ECO:0000313" key="10">
    <source>
        <dbReference type="Proteomes" id="UP000029692"/>
    </source>
</evidence>
<keyword evidence="5 6" id="KW-0560">Oxidoreductase</keyword>
<dbReference type="eggNOG" id="COG0141">
    <property type="taxonomic scope" value="Bacteria"/>
</dbReference>
<dbReference type="GO" id="GO:0046872">
    <property type="term" value="F:metal ion binding"/>
    <property type="evidence" value="ECO:0007669"/>
    <property type="project" value="UniProtKB-KW"/>
</dbReference>
<organism evidence="9 10">
    <name type="scientific">Spirochaeta lutea</name>
    <dbReference type="NCBI Taxonomy" id="1480694"/>
    <lineage>
        <taxon>Bacteria</taxon>
        <taxon>Pseudomonadati</taxon>
        <taxon>Spirochaetota</taxon>
        <taxon>Spirochaetia</taxon>
        <taxon>Spirochaetales</taxon>
        <taxon>Spirochaetaceae</taxon>
        <taxon>Spirochaeta</taxon>
    </lineage>
</organism>
<name>A0A098QY33_9SPIO</name>
<dbReference type="InterPro" id="IPR016161">
    <property type="entry name" value="Ald_DH/histidinol_DH"/>
</dbReference>
<dbReference type="PANTHER" id="PTHR21256">
    <property type="entry name" value="HISTIDINOL DEHYDROGENASE HDH"/>
    <property type="match status" value="1"/>
</dbReference>
<dbReference type="EMBL" id="JNUP01000066">
    <property type="protein sequence ID" value="KGE71377.1"/>
    <property type="molecule type" value="Genomic_DNA"/>
</dbReference>
<dbReference type="Gene3D" id="1.20.5.1300">
    <property type="match status" value="1"/>
</dbReference>
<dbReference type="GO" id="GO:0004399">
    <property type="term" value="F:histidinol dehydrogenase activity"/>
    <property type="evidence" value="ECO:0007669"/>
    <property type="project" value="InterPro"/>
</dbReference>
<dbReference type="NCBIfam" id="TIGR00069">
    <property type="entry name" value="hisD"/>
    <property type="match status" value="1"/>
</dbReference>
<dbReference type="PANTHER" id="PTHR21256:SF2">
    <property type="entry name" value="HISTIDINE BIOSYNTHESIS TRIFUNCTIONAL PROTEIN"/>
    <property type="match status" value="1"/>
</dbReference>
<dbReference type="Proteomes" id="UP000029692">
    <property type="component" value="Unassembled WGS sequence"/>
</dbReference>
<keyword evidence="10" id="KW-1185">Reference proteome</keyword>
<evidence type="ECO:0000256" key="6">
    <source>
        <dbReference type="PIRNR" id="PIRNR000099"/>
    </source>
</evidence>
<dbReference type="GO" id="GO:0005829">
    <property type="term" value="C:cytosol"/>
    <property type="evidence" value="ECO:0007669"/>
    <property type="project" value="TreeGrafter"/>
</dbReference>
<comment type="caution">
    <text evidence="9">The sequence shown here is derived from an EMBL/GenBank/DDBJ whole genome shotgun (WGS) entry which is preliminary data.</text>
</comment>
<evidence type="ECO:0000256" key="4">
    <source>
        <dbReference type="ARBA" id="ARBA00022833"/>
    </source>
</evidence>
<keyword evidence="3" id="KW-0479">Metal-binding</keyword>
<evidence type="ECO:0000256" key="1">
    <source>
        <dbReference type="ARBA" id="ARBA00001947"/>
    </source>
</evidence>
<dbReference type="STRING" id="1480694.DC28_11250"/>
<dbReference type="InterPro" id="IPR022695">
    <property type="entry name" value="Histidinol_DH_monofunct"/>
</dbReference>
<reference evidence="9 10" key="1">
    <citation type="submission" date="2014-05" db="EMBL/GenBank/DDBJ databases">
        <title>De novo Genome Sequence of Spirocheata sp.</title>
        <authorList>
            <person name="Shivani Y."/>
            <person name="Subhash Y."/>
            <person name="Tushar L."/>
            <person name="Sasikala C."/>
            <person name="Ramana C.V."/>
        </authorList>
    </citation>
    <scope>NUCLEOTIDE SEQUENCE [LARGE SCALE GENOMIC DNA]</scope>
    <source>
        <strain evidence="9 10">JC230</strain>
    </source>
</reference>
<dbReference type="PIRSF" id="PIRSF000099">
    <property type="entry name" value="Histidinol_dh"/>
    <property type="match status" value="1"/>
</dbReference>
<protein>
    <submittedName>
        <fullName evidence="9">Histidinol dehydrogenase</fullName>
    </submittedName>
</protein>
<dbReference type="GO" id="GO:0051287">
    <property type="term" value="F:NAD binding"/>
    <property type="evidence" value="ECO:0007669"/>
    <property type="project" value="InterPro"/>
</dbReference>
<keyword evidence="4" id="KW-0862">Zinc</keyword>
<proteinExistence type="inferred from homology"/>
<evidence type="ECO:0000256" key="8">
    <source>
        <dbReference type="RuleBase" id="RU004175"/>
    </source>
</evidence>
<evidence type="ECO:0000256" key="5">
    <source>
        <dbReference type="ARBA" id="ARBA00023002"/>
    </source>
</evidence>
<dbReference type="SUPFAM" id="SSF53720">
    <property type="entry name" value="ALDH-like"/>
    <property type="match status" value="1"/>
</dbReference>
<dbReference type="AlphaFoldDB" id="A0A098QY33"/>
<dbReference type="InterPro" id="IPR012131">
    <property type="entry name" value="Hstdl_DH"/>
</dbReference>
<feature type="active site" description="Proton acceptor" evidence="7">
    <location>
        <position position="339"/>
    </location>
</feature>
<dbReference type="Gene3D" id="3.40.50.1980">
    <property type="entry name" value="Nitrogenase molybdenum iron protein domain"/>
    <property type="match status" value="2"/>
</dbReference>
<accession>A0A098QY33</accession>
<dbReference type="FunFam" id="3.40.50.1980:FF:000001">
    <property type="entry name" value="Histidinol dehydrogenase"/>
    <property type="match status" value="1"/>
</dbReference>
<comment type="cofactor">
    <cofactor evidence="1">
        <name>Zn(2+)</name>
        <dbReference type="ChEBI" id="CHEBI:29105"/>
    </cofactor>
</comment>
<dbReference type="PRINTS" id="PR00083">
    <property type="entry name" value="HOLDHDRGNASE"/>
</dbReference>
<feature type="active site" description="Proton acceptor" evidence="7">
    <location>
        <position position="338"/>
    </location>
</feature>
<evidence type="ECO:0000313" key="9">
    <source>
        <dbReference type="EMBL" id="KGE71377.1"/>
    </source>
</evidence>
<comment type="similarity">
    <text evidence="2 6 8">Belongs to the histidinol dehydrogenase family.</text>
</comment>
<evidence type="ECO:0000256" key="2">
    <source>
        <dbReference type="ARBA" id="ARBA00010178"/>
    </source>
</evidence>